<dbReference type="SUPFAM" id="SSF63712">
    <property type="entry name" value="Nicotinic receptor ligand binding domain-like"/>
    <property type="match status" value="1"/>
</dbReference>
<dbReference type="InterPro" id="IPR006202">
    <property type="entry name" value="Neur_chan_lig-bd"/>
</dbReference>
<keyword evidence="11" id="KW-0325">Glycoprotein</keyword>
<keyword evidence="6" id="KW-0770">Synapse</keyword>
<dbReference type="GeneID" id="119741123"/>
<dbReference type="RefSeq" id="XP_038072740.1">
    <property type="nucleotide sequence ID" value="XM_038216812.1"/>
</dbReference>
<protein>
    <submittedName>
        <fullName evidence="19">Uncharacterized protein</fullName>
    </submittedName>
</protein>
<evidence type="ECO:0000256" key="16">
    <source>
        <dbReference type="SAM" id="SignalP"/>
    </source>
</evidence>
<dbReference type="EnsemblMetazoa" id="XM_038216812.1">
    <property type="protein sequence ID" value="XP_038072740.1"/>
    <property type="gene ID" value="LOC119741123"/>
</dbReference>
<comment type="subcellular location">
    <subcellularLocation>
        <location evidence="14">Synaptic cell membrane</location>
        <topology evidence="14">Multi-pass membrane protein</topology>
    </subcellularLocation>
</comment>
<dbReference type="OMA" id="YWNTPAN"/>
<dbReference type="SUPFAM" id="SSF90112">
    <property type="entry name" value="Neurotransmitter-gated ion-channel transmembrane pore"/>
    <property type="match status" value="1"/>
</dbReference>
<dbReference type="InterPro" id="IPR006029">
    <property type="entry name" value="Neurotrans-gated_channel_TM"/>
</dbReference>
<comment type="similarity">
    <text evidence="1">Belongs to the ligand-gated ion channel (TC 1.A.9) family. Acetylcholine receptor (TC 1.A.9.1) subfamily.</text>
</comment>
<evidence type="ECO:0000256" key="15">
    <source>
        <dbReference type="SAM" id="Phobius"/>
    </source>
</evidence>
<evidence type="ECO:0000256" key="5">
    <source>
        <dbReference type="ARBA" id="ARBA00022989"/>
    </source>
</evidence>
<evidence type="ECO:0000256" key="2">
    <source>
        <dbReference type="ARBA" id="ARBA00022448"/>
    </source>
</evidence>
<evidence type="ECO:0000256" key="7">
    <source>
        <dbReference type="ARBA" id="ARBA00023065"/>
    </source>
</evidence>
<evidence type="ECO:0000256" key="3">
    <source>
        <dbReference type="ARBA" id="ARBA00022475"/>
    </source>
</evidence>
<dbReference type="Pfam" id="PF02931">
    <property type="entry name" value="Neur_chan_LBD"/>
    <property type="match status" value="1"/>
</dbReference>
<keyword evidence="12" id="KW-1071">Ligand-gated ion channel</keyword>
<feature type="transmembrane region" description="Helical" evidence="15">
    <location>
        <begin position="304"/>
        <end position="327"/>
    </location>
</feature>
<accession>A0A914BA75</accession>
<keyword evidence="2" id="KW-0813">Transport</keyword>
<dbReference type="PRINTS" id="PR00252">
    <property type="entry name" value="NRIONCHANNEL"/>
</dbReference>
<dbReference type="InterPro" id="IPR036719">
    <property type="entry name" value="Neuro-gated_channel_TM_sf"/>
</dbReference>
<keyword evidence="20" id="KW-1185">Reference proteome</keyword>
<reference evidence="19" key="1">
    <citation type="submission" date="2022-11" db="UniProtKB">
        <authorList>
            <consortium name="EnsemblMetazoa"/>
        </authorList>
    </citation>
    <scope>IDENTIFICATION</scope>
</reference>
<feature type="transmembrane region" description="Helical" evidence="15">
    <location>
        <begin position="274"/>
        <end position="292"/>
    </location>
</feature>
<evidence type="ECO:0000259" key="18">
    <source>
        <dbReference type="Pfam" id="PF02932"/>
    </source>
</evidence>
<dbReference type="FunFam" id="2.70.170.10:FF:000016">
    <property type="entry name" value="Nicotinic acetylcholine receptor subunit"/>
    <property type="match status" value="1"/>
</dbReference>
<keyword evidence="5 15" id="KW-1133">Transmembrane helix</keyword>
<evidence type="ECO:0000256" key="1">
    <source>
        <dbReference type="ARBA" id="ARBA00009237"/>
    </source>
</evidence>
<keyword evidence="9" id="KW-1015">Disulfide bond</keyword>
<dbReference type="CDD" id="cd19051">
    <property type="entry name" value="LGIC_TM_cation"/>
    <property type="match status" value="1"/>
</dbReference>
<feature type="transmembrane region" description="Helical" evidence="15">
    <location>
        <begin position="432"/>
        <end position="450"/>
    </location>
</feature>
<evidence type="ECO:0000256" key="6">
    <source>
        <dbReference type="ARBA" id="ARBA00023018"/>
    </source>
</evidence>
<dbReference type="AlphaFoldDB" id="A0A914BA75"/>
<sequence>MSVVFIFIVMLSRLLVTAGNDTVVERSAQVRKISQEQRLVADLFQNYSSIIRPVMNQNETLIVTCDAALQTIADFNQKKQYIQTNMWLRLKWKDFNLQWNPDDYGGVSSITVPLDLIWRPDLHLHRNRNKDTSGISSISPRLTSSGVVYWNTPANIMSPCRYDASYFPFDEQHCQLTFSSWSYNYDAVHLRVSNSIADISNYQDNGIWDLLGMLQVVNTTYYTCCPKPFSVYIVTIVVRHRPLFYLSNLLIPCCLIVAITMCSFLLAVDSGEKISLVVTNLLSLVVFMNNLSKAIPNSSDGIPLMIQYIAVTIAIVTISMLATVCVLRIHYRPSLAKPVPAWLKKVAFVYLPPILILRVPAYKMTPATPAIGEPLREMPSSSDAGSDGGTTLANFVSINRRLRCLTARCKRQDAAREIVAEWKQVARVIDRMLFVVFLVVTVSLTMGILMQSKPQTSPEQIEIWQQPRD</sequence>
<feature type="domain" description="Neurotransmitter-gated ion-channel transmembrane" evidence="18">
    <location>
        <begin position="249"/>
        <end position="368"/>
    </location>
</feature>
<dbReference type="PANTHER" id="PTHR18945">
    <property type="entry name" value="NEUROTRANSMITTER GATED ION CHANNEL"/>
    <property type="match status" value="1"/>
</dbReference>
<evidence type="ECO:0000256" key="13">
    <source>
        <dbReference type="ARBA" id="ARBA00023303"/>
    </source>
</evidence>
<evidence type="ECO:0000256" key="12">
    <source>
        <dbReference type="ARBA" id="ARBA00023286"/>
    </source>
</evidence>
<dbReference type="FunFam" id="1.20.58.390:FF:000043">
    <property type="entry name" value="AcetylCholine Receptor"/>
    <property type="match status" value="1"/>
</dbReference>
<dbReference type="InterPro" id="IPR002394">
    <property type="entry name" value="Nicotinic_acetylcholine_rcpt"/>
</dbReference>
<dbReference type="Gene3D" id="1.20.58.390">
    <property type="entry name" value="Neurotransmitter-gated ion-channel transmembrane domain"/>
    <property type="match status" value="2"/>
</dbReference>
<dbReference type="Proteomes" id="UP000887568">
    <property type="component" value="Unplaced"/>
</dbReference>
<evidence type="ECO:0000256" key="14">
    <source>
        <dbReference type="ARBA" id="ARBA00034099"/>
    </source>
</evidence>
<feature type="transmembrane region" description="Helical" evidence="15">
    <location>
        <begin position="243"/>
        <end position="267"/>
    </location>
</feature>
<dbReference type="InterPro" id="IPR038050">
    <property type="entry name" value="Neuro_actylchol_rec"/>
</dbReference>
<name>A0A914BA75_PATMI</name>
<dbReference type="PRINTS" id="PR00254">
    <property type="entry name" value="NICOTINICR"/>
</dbReference>
<keyword evidence="8 15" id="KW-0472">Membrane</keyword>
<evidence type="ECO:0000256" key="10">
    <source>
        <dbReference type="ARBA" id="ARBA00023170"/>
    </source>
</evidence>
<evidence type="ECO:0000259" key="17">
    <source>
        <dbReference type="Pfam" id="PF02931"/>
    </source>
</evidence>
<keyword evidence="10" id="KW-0675">Receptor</keyword>
<dbReference type="GO" id="GO:0022848">
    <property type="term" value="F:acetylcholine-gated monoatomic cation-selective channel activity"/>
    <property type="evidence" value="ECO:0007669"/>
    <property type="project" value="InterPro"/>
</dbReference>
<dbReference type="GO" id="GO:0004888">
    <property type="term" value="F:transmembrane signaling receptor activity"/>
    <property type="evidence" value="ECO:0007669"/>
    <property type="project" value="InterPro"/>
</dbReference>
<keyword evidence="7" id="KW-0406">Ion transport</keyword>
<dbReference type="InterPro" id="IPR036734">
    <property type="entry name" value="Neur_chan_lig-bd_sf"/>
</dbReference>
<keyword evidence="3" id="KW-1003">Cell membrane</keyword>
<evidence type="ECO:0000256" key="11">
    <source>
        <dbReference type="ARBA" id="ARBA00023180"/>
    </source>
</evidence>
<evidence type="ECO:0000256" key="9">
    <source>
        <dbReference type="ARBA" id="ARBA00023157"/>
    </source>
</evidence>
<evidence type="ECO:0000313" key="19">
    <source>
        <dbReference type="EnsemblMetazoa" id="XP_038072740.1"/>
    </source>
</evidence>
<keyword evidence="13" id="KW-0407">Ion channel</keyword>
<dbReference type="GO" id="GO:0045211">
    <property type="term" value="C:postsynaptic membrane"/>
    <property type="evidence" value="ECO:0007669"/>
    <property type="project" value="InterPro"/>
</dbReference>
<organism evidence="19 20">
    <name type="scientific">Patiria miniata</name>
    <name type="common">Bat star</name>
    <name type="synonym">Asterina miniata</name>
    <dbReference type="NCBI Taxonomy" id="46514"/>
    <lineage>
        <taxon>Eukaryota</taxon>
        <taxon>Metazoa</taxon>
        <taxon>Echinodermata</taxon>
        <taxon>Eleutherozoa</taxon>
        <taxon>Asterozoa</taxon>
        <taxon>Asteroidea</taxon>
        <taxon>Valvatacea</taxon>
        <taxon>Valvatida</taxon>
        <taxon>Asterinidae</taxon>
        <taxon>Patiria</taxon>
    </lineage>
</organism>
<keyword evidence="16" id="KW-0732">Signal</keyword>
<keyword evidence="4 15" id="KW-0812">Transmembrane</keyword>
<evidence type="ECO:0000256" key="4">
    <source>
        <dbReference type="ARBA" id="ARBA00022692"/>
    </source>
</evidence>
<dbReference type="Gene3D" id="2.70.170.10">
    <property type="entry name" value="Neurotransmitter-gated ion-channel ligand-binding domain"/>
    <property type="match status" value="1"/>
</dbReference>
<evidence type="ECO:0000313" key="20">
    <source>
        <dbReference type="Proteomes" id="UP000887568"/>
    </source>
</evidence>
<dbReference type="OrthoDB" id="6097775at2759"/>
<dbReference type="InterPro" id="IPR006201">
    <property type="entry name" value="Neur_channel"/>
</dbReference>
<feature type="signal peptide" evidence="16">
    <location>
        <begin position="1"/>
        <end position="19"/>
    </location>
</feature>
<dbReference type="Pfam" id="PF02932">
    <property type="entry name" value="Neur_chan_memb"/>
    <property type="match status" value="2"/>
</dbReference>
<evidence type="ECO:0000256" key="8">
    <source>
        <dbReference type="ARBA" id="ARBA00023136"/>
    </source>
</evidence>
<feature type="chain" id="PRO_5037495135" evidence="16">
    <location>
        <begin position="20"/>
        <end position="469"/>
    </location>
</feature>
<feature type="domain" description="Neurotransmitter-gated ion-channel ligand-binding" evidence="17">
    <location>
        <begin position="36"/>
        <end position="237"/>
    </location>
</feature>
<proteinExistence type="inferred from homology"/>
<feature type="domain" description="Neurotransmitter-gated ion-channel transmembrane" evidence="18">
    <location>
        <begin position="400"/>
        <end position="448"/>
    </location>
</feature>
<dbReference type="CDD" id="cd18997">
    <property type="entry name" value="LGIC_ECD_nAChR"/>
    <property type="match status" value="1"/>
</dbReference>